<dbReference type="Proteomes" id="UP000078200">
    <property type="component" value="Unassembled WGS sequence"/>
</dbReference>
<name>A0A1A9UTG2_GLOAU</name>
<organism evidence="1 2">
    <name type="scientific">Glossina austeni</name>
    <name type="common">Savannah tsetse fly</name>
    <dbReference type="NCBI Taxonomy" id="7395"/>
    <lineage>
        <taxon>Eukaryota</taxon>
        <taxon>Metazoa</taxon>
        <taxon>Ecdysozoa</taxon>
        <taxon>Arthropoda</taxon>
        <taxon>Hexapoda</taxon>
        <taxon>Insecta</taxon>
        <taxon>Pterygota</taxon>
        <taxon>Neoptera</taxon>
        <taxon>Endopterygota</taxon>
        <taxon>Diptera</taxon>
        <taxon>Brachycera</taxon>
        <taxon>Muscomorpha</taxon>
        <taxon>Hippoboscoidea</taxon>
        <taxon>Glossinidae</taxon>
        <taxon>Glossina</taxon>
    </lineage>
</organism>
<evidence type="ECO:0000313" key="1">
    <source>
        <dbReference type="EnsemblMetazoa" id="GAUT014765-PA"/>
    </source>
</evidence>
<dbReference type="VEuPathDB" id="VectorBase:GAUT014765"/>
<accession>A0A1A9UTG2</accession>
<dbReference type="EnsemblMetazoa" id="GAUT014765-RA">
    <property type="protein sequence ID" value="GAUT014765-PA"/>
    <property type="gene ID" value="GAUT014765"/>
</dbReference>
<reference evidence="1" key="1">
    <citation type="submission" date="2020-05" db="UniProtKB">
        <authorList>
            <consortium name="EnsemblMetazoa"/>
        </authorList>
    </citation>
    <scope>IDENTIFICATION</scope>
    <source>
        <strain evidence="1">TTRI</strain>
    </source>
</reference>
<evidence type="ECO:0000313" key="2">
    <source>
        <dbReference type="Proteomes" id="UP000078200"/>
    </source>
</evidence>
<dbReference type="AlphaFoldDB" id="A0A1A9UTG2"/>
<sequence>MNESLSECILYFKCTLMTCRFVYRKENPTTSTYLAYLSSSSSLLSFHRYSSQSGFIPFKSLRPAHN</sequence>
<keyword evidence="2" id="KW-1185">Reference proteome</keyword>
<proteinExistence type="predicted"/>
<protein>
    <submittedName>
        <fullName evidence="1">Uncharacterized protein</fullName>
    </submittedName>
</protein>